<comment type="caution">
    <text evidence="1">The sequence shown here is derived from an EMBL/GenBank/DDBJ whole genome shotgun (WGS) entry which is preliminary data.</text>
</comment>
<accession>A0ACB9CE46</accession>
<sequence>MMGFKLESCGRLKMMGFKFESCGCVFAFTVYCLLMITVAKVTDPSEVSALLAVKGNLVDPMNHLNNWNKGDPCTSNWTGVICVHKTNGDKFWHVREIQLLNMNLSGRLAPELGQFSHLTILDFMWNNLTGSIPKEIGNISSLVLLLLNGNQLTGSLPVELGYLTNLDRFQIDENQISGPIPKSFANLNSIKHIHFNNNSLTGQIPVELSNLSTLMHLLLDNNNLSGYLPSEFGNFPNMHILQLDNNPFDGEIPSSYGNLSKLLKLSLRNCSLQGVLPDLSRIQNLSYIDLSRNRLTGSIPSNKLSNNMTTIDLSDNLLNGSIPESLSNIPFLQKLSLENNFLNGSVSADLWQNKSFSATSKLLLDFRNNSLSNVKGDLNPPVNANLRLHGNPICQNSSIQNKDQFCGSNEFEDFIHSISENLTICPVQSCPIDNYFEYVSGSPIPCFCASPLRIEYRLKSPSFSYFPPYQEQFEVYVTSSLHLDFYQLKIDSIMWEKGPRLRMSLKLFPKAGTENSSTFSTSDVLRIRETFITWVFPGSDLFGPYELLDFTLVGPYSYLNIETPRKGIRRGVLITIVVVAIVCAILVSSILTFVIKKGHERYKHTLSRKSLASKLSINIDGVKSFTFREMAIATENFSDSSLVGRGGYGKVYKGILRDNKMVAIKRAEEGSLQGEKEFLTEIEILSRLHHRNLVSLVGYCDEEQEQMLVYEFMPRGTLSDWLNAKSGELLSFRMRLQVALDSAKGILYLHTDANPPIFHRDIKSSNILLDSKFVAKVADFGLSRLAPILDDNGAAPNHVSTLVRGTPGYLDPEYLLTHKLTAKSDVYSLGVVFLEILTSMKPISHGKNIVREVKIADQTGIVLSIIDNRMGSYPFECVEKFVYLALSCCNDKPEKRPSMLNVVHELEHILEKMPKMGVDFSEIESNSFVESSSSAFNSLPNVPGSDLSNGGSSMYLGDKIDDRVRWNLLLLLIIWTFDMDDALQICALCRRTLSSENDNIDLDPVPICGDCKFLFLEDNGTPSQHIQHRTPRIRQTRNANGLESVQDMFSHQFSTMINLARQNPTPVSDTSSRATPTGSRRWRRVVSDTESDGYDSVIGDSDVISYGAYGGDSDVSVYVHSSLGGDDSDTDIDPMHAGLNQWSSDDEWEEVDDGENDDNTLGSLISRVHLQRSMVFSGQSPEIEGAIRVRISESRLYPFGYTDNDQETSRYVGNSGDYLDSRSFEELLERLAEADTSRRGAPPAAPSVVNNLDCVTVNASDHNGLACAICKDSLTVGSVVNRLPCLHLYHPLCIKPWLSAHNTCPLCRFELPTDDVDYENRKESGSRVPGVQETQQELEDNTSFEEDGGQEILYNGGGGGGTGGRRWLFVAAPVVSLVGIGLALWLGNPGAIRSSGSRSDRSKRGWGLF</sequence>
<gene>
    <name evidence="1" type="ORF">L1987_63769</name>
</gene>
<organism evidence="1 2">
    <name type="scientific">Smallanthus sonchifolius</name>
    <dbReference type="NCBI Taxonomy" id="185202"/>
    <lineage>
        <taxon>Eukaryota</taxon>
        <taxon>Viridiplantae</taxon>
        <taxon>Streptophyta</taxon>
        <taxon>Embryophyta</taxon>
        <taxon>Tracheophyta</taxon>
        <taxon>Spermatophyta</taxon>
        <taxon>Magnoliopsida</taxon>
        <taxon>eudicotyledons</taxon>
        <taxon>Gunneridae</taxon>
        <taxon>Pentapetalae</taxon>
        <taxon>asterids</taxon>
        <taxon>campanulids</taxon>
        <taxon>Asterales</taxon>
        <taxon>Asteraceae</taxon>
        <taxon>Asteroideae</taxon>
        <taxon>Heliantheae alliance</taxon>
        <taxon>Millerieae</taxon>
        <taxon>Smallanthus</taxon>
    </lineage>
</organism>
<dbReference type="Proteomes" id="UP001056120">
    <property type="component" value="Linkage Group LG21"/>
</dbReference>
<protein>
    <submittedName>
        <fullName evidence="1">Uncharacterized protein</fullName>
    </submittedName>
</protein>
<keyword evidence="2" id="KW-1185">Reference proteome</keyword>
<proteinExistence type="predicted"/>
<reference evidence="2" key="1">
    <citation type="journal article" date="2022" name="Mol. Ecol. Resour.">
        <title>The genomes of chicory, endive, great burdock and yacon provide insights into Asteraceae palaeo-polyploidization history and plant inulin production.</title>
        <authorList>
            <person name="Fan W."/>
            <person name="Wang S."/>
            <person name="Wang H."/>
            <person name="Wang A."/>
            <person name="Jiang F."/>
            <person name="Liu H."/>
            <person name="Zhao H."/>
            <person name="Xu D."/>
            <person name="Zhang Y."/>
        </authorList>
    </citation>
    <scope>NUCLEOTIDE SEQUENCE [LARGE SCALE GENOMIC DNA]</scope>
    <source>
        <strain evidence="2">cv. Yunnan</strain>
    </source>
</reference>
<evidence type="ECO:0000313" key="2">
    <source>
        <dbReference type="Proteomes" id="UP001056120"/>
    </source>
</evidence>
<name>A0ACB9CE46_9ASTR</name>
<reference evidence="1 2" key="2">
    <citation type="journal article" date="2022" name="Mol. Ecol. Resour.">
        <title>The genomes of chicory, endive, great burdock and yacon provide insights into Asteraceae paleo-polyploidization history and plant inulin production.</title>
        <authorList>
            <person name="Fan W."/>
            <person name="Wang S."/>
            <person name="Wang H."/>
            <person name="Wang A."/>
            <person name="Jiang F."/>
            <person name="Liu H."/>
            <person name="Zhao H."/>
            <person name="Xu D."/>
            <person name="Zhang Y."/>
        </authorList>
    </citation>
    <scope>NUCLEOTIDE SEQUENCE [LARGE SCALE GENOMIC DNA]</scope>
    <source>
        <strain evidence="2">cv. Yunnan</strain>
        <tissue evidence="1">Leaves</tissue>
    </source>
</reference>
<evidence type="ECO:0000313" key="1">
    <source>
        <dbReference type="EMBL" id="KAI3732563.1"/>
    </source>
</evidence>
<dbReference type="EMBL" id="CM042038">
    <property type="protein sequence ID" value="KAI3732563.1"/>
    <property type="molecule type" value="Genomic_DNA"/>
</dbReference>